<feature type="compositionally biased region" description="Basic and acidic residues" evidence="6">
    <location>
        <begin position="30"/>
        <end position="39"/>
    </location>
</feature>
<feature type="region of interest" description="Disordered" evidence="6">
    <location>
        <begin position="21"/>
        <end position="46"/>
    </location>
</feature>
<evidence type="ECO:0000256" key="1">
    <source>
        <dbReference type="ARBA" id="ARBA00002190"/>
    </source>
</evidence>
<dbReference type="AlphaFoldDB" id="A0A9X2UPF1"/>
<organism evidence="7 8">
    <name type="scientific">Salinibacter ruber</name>
    <dbReference type="NCBI Taxonomy" id="146919"/>
    <lineage>
        <taxon>Bacteria</taxon>
        <taxon>Pseudomonadati</taxon>
        <taxon>Rhodothermota</taxon>
        <taxon>Rhodothermia</taxon>
        <taxon>Rhodothermales</taxon>
        <taxon>Salinibacteraceae</taxon>
        <taxon>Salinibacter</taxon>
    </lineage>
</organism>
<accession>A0A9X2UPF1</accession>
<evidence type="ECO:0000256" key="6">
    <source>
        <dbReference type="SAM" id="MobiDB-lite"/>
    </source>
</evidence>
<dbReference type="EMBL" id="JANUBF010000049">
    <property type="protein sequence ID" value="MCS4038258.1"/>
    <property type="molecule type" value="Genomic_DNA"/>
</dbReference>
<proteinExistence type="inferred from homology"/>
<dbReference type="GO" id="GO:0003677">
    <property type="term" value="F:DNA binding"/>
    <property type="evidence" value="ECO:0007669"/>
    <property type="project" value="UniProtKB-KW"/>
</dbReference>
<keyword evidence="5" id="KW-0233">DNA recombination</keyword>
<dbReference type="Pfam" id="PF00872">
    <property type="entry name" value="Transposase_mut"/>
    <property type="match status" value="1"/>
</dbReference>
<comment type="caution">
    <text evidence="7">The sequence shown here is derived from an EMBL/GenBank/DDBJ whole genome shotgun (WGS) entry which is preliminary data.</text>
</comment>
<evidence type="ECO:0000313" key="7">
    <source>
        <dbReference type="EMBL" id="MCS4038258.1"/>
    </source>
</evidence>
<evidence type="ECO:0000256" key="5">
    <source>
        <dbReference type="ARBA" id="ARBA00023172"/>
    </source>
</evidence>
<sequence length="58" mass="6762">MGTEAWPPCWSRPENQILQAEMTDHLGASPEERTDDRQGYRNGSYRRKLTTRVGRLEL</sequence>
<evidence type="ECO:0000313" key="8">
    <source>
        <dbReference type="Proteomes" id="UP001155040"/>
    </source>
</evidence>
<reference evidence="7" key="1">
    <citation type="submission" date="2022-08" db="EMBL/GenBank/DDBJ databases">
        <title>Genomic Encyclopedia of Type Strains, Phase V (KMG-V): Genome sequencing to study the core and pangenomes of soil and plant-associated prokaryotes.</title>
        <authorList>
            <person name="Whitman W."/>
        </authorList>
    </citation>
    <scope>NUCLEOTIDE SEQUENCE</scope>
    <source>
        <strain evidence="7">SP3012</strain>
    </source>
</reference>
<comment type="similarity">
    <text evidence="2">Belongs to the transposase mutator family.</text>
</comment>
<keyword evidence="3" id="KW-0815">Transposition</keyword>
<evidence type="ECO:0000256" key="2">
    <source>
        <dbReference type="ARBA" id="ARBA00010961"/>
    </source>
</evidence>
<keyword evidence="4" id="KW-0238">DNA-binding</keyword>
<feature type="non-terminal residue" evidence="7">
    <location>
        <position position="58"/>
    </location>
</feature>
<evidence type="ECO:0000256" key="4">
    <source>
        <dbReference type="ARBA" id="ARBA00023125"/>
    </source>
</evidence>
<evidence type="ECO:0000256" key="3">
    <source>
        <dbReference type="ARBA" id="ARBA00022578"/>
    </source>
</evidence>
<dbReference type="GO" id="GO:0006313">
    <property type="term" value="P:DNA transposition"/>
    <property type="evidence" value="ECO:0007669"/>
    <property type="project" value="InterPro"/>
</dbReference>
<dbReference type="InterPro" id="IPR001207">
    <property type="entry name" value="Transposase_mutator"/>
</dbReference>
<name>A0A9X2UPF1_9BACT</name>
<protein>
    <submittedName>
        <fullName evidence="7">Transposase-like protein</fullName>
    </submittedName>
</protein>
<dbReference type="GO" id="GO:0004803">
    <property type="term" value="F:transposase activity"/>
    <property type="evidence" value="ECO:0007669"/>
    <property type="project" value="InterPro"/>
</dbReference>
<gene>
    <name evidence="7" type="ORF">GGQ01_003350</name>
</gene>
<dbReference type="Proteomes" id="UP001155040">
    <property type="component" value="Unassembled WGS sequence"/>
</dbReference>
<comment type="function">
    <text evidence="1">Required for the transposition of the insertion element.</text>
</comment>